<feature type="transmembrane region" description="Helical" evidence="1">
    <location>
        <begin position="297"/>
        <end position="317"/>
    </location>
</feature>
<evidence type="ECO:0000259" key="2">
    <source>
        <dbReference type="Pfam" id="PF01757"/>
    </source>
</evidence>
<feature type="transmembrane region" description="Helical" evidence="1">
    <location>
        <begin position="25"/>
        <end position="46"/>
    </location>
</feature>
<evidence type="ECO:0000313" key="4">
    <source>
        <dbReference type="Proteomes" id="UP001157126"/>
    </source>
</evidence>
<keyword evidence="1" id="KW-0472">Membrane</keyword>
<feature type="transmembrane region" description="Helical" evidence="1">
    <location>
        <begin position="365"/>
        <end position="384"/>
    </location>
</feature>
<feature type="transmembrane region" description="Helical" evidence="1">
    <location>
        <begin position="58"/>
        <end position="81"/>
    </location>
</feature>
<feature type="transmembrane region" description="Helical" evidence="1">
    <location>
        <begin position="147"/>
        <end position="165"/>
    </location>
</feature>
<dbReference type="Pfam" id="PF01757">
    <property type="entry name" value="Acyl_transf_3"/>
    <property type="match status" value="1"/>
</dbReference>
<gene>
    <name evidence="3" type="ORF">GCM10025883_24960</name>
</gene>
<organism evidence="3 4">
    <name type="scientific">Mobilicoccus caccae</name>
    <dbReference type="NCBI Taxonomy" id="1859295"/>
    <lineage>
        <taxon>Bacteria</taxon>
        <taxon>Bacillati</taxon>
        <taxon>Actinomycetota</taxon>
        <taxon>Actinomycetes</taxon>
        <taxon>Micrococcales</taxon>
        <taxon>Dermatophilaceae</taxon>
        <taxon>Mobilicoccus</taxon>
    </lineage>
</organism>
<reference evidence="4" key="1">
    <citation type="journal article" date="2019" name="Int. J. Syst. Evol. Microbiol.">
        <title>The Global Catalogue of Microorganisms (GCM) 10K type strain sequencing project: providing services to taxonomists for standard genome sequencing and annotation.</title>
        <authorList>
            <consortium name="The Broad Institute Genomics Platform"/>
            <consortium name="The Broad Institute Genome Sequencing Center for Infectious Disease"/>
            <person name="Wu L."/>
            <person name="Ma J."/>
        </authorList>
    </citation>
    <scope>NUCLEOTIDE SEQUENCE [LARGE SCALE GENOMIC DNA]</scope>
    <source>
        <strain evidence="4">NBRC 113072</strain>
    </source>
</reference>
<dbReference type="PANTHER" id="PTHR36927">
    <property type="entry name" value="BLR4337 PROTEIN"/>
    <property type="match status" value="1"/>
</dbReference>
<evidence type="ECO:0000313" key="3">
    <source>
        <dbReference type="EMBL" id="GMA40451.1"/>
    </source>
</evidence>
<keyword evidence="4" id="KW-1185">Reference proteome</keyword>
<feature type="transmembrane region" description="Helical" evidence="1">
    <location>
        <begin position="337"/>
        <end position="359"/>
    </location>
</feature>
<feature type="transmembrane region" description="Helical" evidence="1">
    <location>
        <begin position="237"/>
        <end position="254"/>
    </location>
</feature>
<dbReference type="Proteomes" id="UP001157126">
    <property type="component" value="Unassembled WGS sequence"/>
</dbReference>
<evidence type="ECO:0000256" key="1">
    <source>
        <dbReference type="SAM" id="Phobius"/>
    </source>
</evidence>
<dbReference type="EMBL" id="BSUO01000001">
    <property type="protein sequence ID" value="GMA40451.1"/>
    <property type="molecule type" value="Genomic_DNA"/>
</dbReference>
<keyword evidence="1" id="KW-1133">Transmembrane helix</keyword>
<sequence length="404" mass="43679">MSTQAVPTATSTGPRLHGLDALRGGALLLGIVLHALLPFVPGMPWMPWMIVDQTSTVYALPVVTVVHLFRMSLFMLLAGYFAHVVVHKRGLRRFLRERTIRIALPVFAFWPFVILPLGLIAGLWHAVHGLPLPTPPNSGPPWALPTGHLWFLWVLFQCILVLAAVRTLGRRLLPQWTSRLADRGTSLVTGPWGVLVLAVPYAAVQLAQGQAASGLDAGTVGAAYGGIREPATILPELLPLIAFLTAFTCGRLLARRPAALEELGPRWGVHLGAAGIGSLVVLALTSGLGGTSTSSHVALAVASAISAWAWVYGLVGVATTHLRTERRWVRYLADASYWMYVAHLPLVLGIGALLTHLPWPAELKLLVTLGTTTAVLLLAYDAFVRSTWIGRWLNGRRLPRACRC</sequence>
<keyword evidence="1" id="KW-0812">Transmembrane</keyword>
<name>A0ABQ6IRZ3_9MICO</name>
<comment type="caution">
    <text evidence="3">The sequence shown here is derived from an EMBL/GenBank/DDBJ whole genome shotgun (WGS) entry which is preliminary data.</text>
</comment>
<feature type="transmembrane region" description="Helical" evidence="1">
    <location>
        <begin position="266"/>
        <end position="285"/>
    </location>
</feature>
<dbReference type="InterPro" id="IPR002656">
    <property type="entry name" value="Acyl_transf_3_dom"/>
</dbReference>
<dbReference type="InterPro" id="IPR050623">
    <property type="entry name" value="Glucan_succinyl_AcylTrfase"/>
</dbReference>
<protein>
    <recommendedName>
        <fullName evidence="2">Acyltransferase 3 domain-containing protein</fullName>
    </recommendedName>
</protein>
<feature type="transmembrane region" description="Helical" evidence="1">
    <location>
        <begin position="102"/>
        <end position="127"/>
    </location>
</feature>
<proteinExistence type="predicted"/>
<accession>A0ABQ6IRZ3</accession>
<dbReference type="PANTHER" id="PTHR36927:SF1">
    <property type="entry name" value="MDO-LIKE PROTEIN"/>
    <property type="match status" value="1"/>
</dbReference>
<feature type="transmembrane region" description="Helical" evidence="1">
    <location>
        <begin position="186"/>
        <end position="204"/>
    </location>
</feature>
<dbReference type="RefSeq" id="WP_284304154.1">
    <property type="nucleotide sequence ID" value="NZ_BSUO01000001.1"/>
</dbReference>
<feature type="domain" description="Acyltransferase 3" evidence="2">
    <location>
        <begin position="17"/>
        <end position="378"/>
    </location>
</feature>